<keyword evidence="1" id="KW-1133">Transmembrane helix</keyword>
<keyword evidence="1" id="KW-0812">Transmembrane</keyword>
<evidence type="ECO:0008006" key="4">
    <source>
        <dbReference type="Google" id="ProtNLM"/>
    </source>
</evidence>
<keyword evidence="1" id="KW-0472">Membrane</keyword>
<gene>
    <name evidence="2" type="ORF">Lepto1489_08245</name>
</gene>
<dbReference type="EMBL" id="CP043893">
    <property type="protein sequence ID" value="QOI50432.1"/>
    <property type="molecule type" value="Genomic_DNA"/>
</dbReference>
<feature type="transmembrane region" description="Helical" evidence="1">
    <location>
        <begin position="6"/>
        <end position="23"/>
    </location>
</feature>
<name>A0AAP9WLM8_LEPIR</name>
<dbReference type="PROSITE" id="PS51257">
    <property type="entry name" value="PROKAR_LIPOPROTEIN"/>
    <property type="match status" value="1"/>
</dbReference>
<reference evidence="2" key="1">
    <citation type="submission" date="2019-09" db="EMBL/GenBank/DDBJ databases">
        <title>Comparative Genomics of Leptospira interrogans Reveals Genome Plasticity - A Common Adaptive Strategy for Survival in Various Hosts.</title>
        <authorList>
            <person name="Ramli S.R."/>
            <person name="Bunk B."/>
            <person name="Goris M."/>
            <person name="Bhuju S."/>
            <person name="Jarek M."/>
            <person name="Sproer C."/>
            <person name="Mustakim S."/>
            <person name="Strommenger B."/>
            <person name="Pessler F."/>
        </authorList>
    </citation>
    <scope>NUCLEOTIDE SEQUENCE</scope>
    <source>
        <strain evidence="2">1489</strain>
    </source>
</reference>
<sequence length="193" mass="22601">MKINIIIIIIIFLMLSCMGAYTLKGPILDQELKDVHCDSKWIKDSLVKVKFSDDLYDQPERELLAYETRKSINHIIKTRCNNSKIEAIVKGSNTIEIDFYRFRIKESYRFFILNILSIFIFDLIFKNSLQIEYDIKASINNISNDRNGIKQFSYARKEAFSLFELNIPKQTNIFSVLRSDLSAKIINELGEIR</sequence>
<evidence type="ECO:0000313" key="3">
    <source>
        <dbReference type="Proteomes" id="UP000663255"/>
    </source>
</evidence>
<proteinExistence type="predicted"/>
<dbReference type="AlphaFoldDB" id="A0AAP9WLM8"/>
<dbReference type="Proteomes" id="UP000663255">
    <property type="component" value="Chromosome 1"/>
</dbReference>
<evidence type="ECO:0000313" key="2">
    <source>
        <dbReference type="EMBL" id="QOI50432.1"/>
    </source>
</evidence>
<protein>
    <recommendedName>
        <fullName evidence="4">Lipoprotein</fullName>
    </recommendedName>
</protein>
<dbReference type="RefSeq" id="WP_000700168.1">
    <property type="nucleotide sequence ID" value="NZ_CP043893.1"/>
</dbReference>
<evidence type="ECO:0000256" key="1">
    <source>
        <dbReference type="SAM" id="Phobius"/>
    </source>
</evidence>
<accession>A0AAP9WLM8</accession>
<organism evidence="2 3">
    <name type="scientific">Leptospira interrogans serovar Bataviae</name>
    <dbReference type="NCBI Taxonomy" id="312175"/>
    <lineage>
        <taxon>Bacteria</taxon>
        <taxon>Pseudomonadati</taxon>
        <taxon>Spirochaetota</taxon>
        <taxon>Spirochaetia</taxon>
        <taxon>Leptospirales</taxon>
        <taxon>Leptospiraceae</taxon>
        <taxon>Leptospira</taxon>
    </lineage>
</organism>